<sequence>MIYELRDHPDDLPIPCDTLDEARRRARHRAERFGIPVLIYEMDPFRGERFIEEIN</sequence>
<organism evidence="1 2">
    <name type="scientific">Paracoccus marinaquae</name>
    <dbReference type="NCBI Taxonomy" id="2841926"/>
    <lineage>
        <taxon>Bacteria</taxon>
        <taxon>Pseudomonadati</taxon>
        <taxon>Pseudomonadota</taxon>
        <taxon>Alphaproteobacteria</taxon>
        <taxon>Rhodobacterales</taxon>
        <taxon>Paracoccaceae</taxon>
        <taxon>Paracoccus</taxon>
    </lineage>
</organism>
<evidence type="ECO:0000313" key="2">
    <source>
        <dbReference type="Proteomes" id="UP001166191"/>
    </source>
</evidence>
<reference evidence="1" key="1">
    <citation type="submission" date="2021-06" db="EMBL/GenBank/DDBJ databases">
        <title>Paracoccus bacterium XHP0099 sp. nov., isolated from the surface waters of the Yellow Sea.</title>
        <authorList>
            <person name="Xue H."/>
            <person name="Zhang D."/>
        </authorList>
    </citation>
    <scope>NUCLEOTIDE SEQUENCE</scope>
    <source>
        <strain evidence="1">XHP0099</strain>
    </source>
</reference>
<keyword evidence="2" id="KW-1185">Reference proteome</keyword>
<comment type="caution">
    <text evidence="1">The sequence shown here is derived from an EMBL/GenBank/DDBJ whole genome shotgun (WGS) entry which is preliminary data.</text>
</comment>
<dbReference type="RefSeq" id="WP_216033808.1">
    <property type="nucleotide sequence ID" value="NZ_JAHKNG010000025.1"/>
</dbReference>
<name>A0ABS6ANE5_9RHOB</name>
<accession>A0ABS6ANE5</accession>
<dbReference type="EMBL" id="JAHKNG010000025">
    <property type="protein sequence ID" value="MBU3031135.1"/>
    <property type="molecule type" value="Genomic_DNA"/>
</dbReference>
<dbReference type="Proteomes" id="UP001166191">
    <property type="component" value="Unassembled WGS sequence"/>
</dbReference>
<evidence type="ECO:0000313" key="1">
    <source>
        <dbReference type="EMBL" id="MBU3031135.1"/>
    </source>
</evidence>
<proteinExistence type="predicted"/>
<protein>
    <submittedName>
        <fullName evidence="1">Uncharacterized protein</fullName>
    </submittedName>
</protein>
<gene>
    <name evidence="1" type="ORF">KNW02_13510</name>
</gene>